<name>A0A3M0IYK4_HIRRU</name>
<dbReference type="AlphaFoldDB" id="A0A3M0IYK4"/>
<reference evidence="1 2" key="1">
    <citation type="submission" date="2018-07" db="EMBL/GenBank/DDBJ databases">
        <title>A high quality draft genome assembly of the barn swallow (H. rustica rustica).</title>
        <authorList>
            <person name="Formenti G."/>
            <person name="Chiara M."/>
            <person name="Poveda L."/>
            <person name="Francoijs K.-J."/>
            <person name="Bonisoli-Alquati A."/>
            <person name="Canova L."/>
            <person name="Gianfranceschi L."/>
            <person name="Horner D.S."/>
            <person name="Saino N."/>
        </authorList>
    </citation>
    <scope>NUCLEOTIDE SEQUENCE [LARGE SCALE GENOMIC DNA]</scope>
    <source>
        <strain evidence="1">Chelidonia</strain>
        <tissue evidence="1">Blood</tissue>
    </source>
</reference>
<evidence type="ECO:0000313" key="2">
    <source>
        <dbReference type="Proteomes" id="UP000269221"/>
    </source>
</evidence>
<proteinExistence type="predicted"/>
<dbReference type="EMBL" id="QRBI01000208">
    <property type="protein sequence ID" value="RMB93695.1"/>
    <property type="molecule type" value="Genomic_DNA"/>
</dbReference>
<accession>A0A3M0IYK4</accession>
<dbReference type="Proteomes" id="UP000269221">
    <property type="component" value="Unassembled WGS sequence"/>
</dbReference>
<gene>
    <name evidence="1" type="ORF">DUI87_29925</name>
</gene>
<organism evidence="1 2">
    <name type="scientific">Hirundo rustica rustica</name>
    <dbReference type="NCBI Taxonomy" id="333673"/>
    <lineage>
        <taxon>Eukaryota</taxon>
        <taxon>Metazoa</taxon>
        <taxon>Chordata</taxon>
        <taxon>Craniata</taxon>
        <taxon>Vertebrata</taxon>
        <taxon>Euteleostomi</taxon>
        <taxon>Archelosauria</taxon>
        <taxon>Archosauria</taxon>
        <taxon>Dinosauria</taxon>
        <taxon>Saurischia</taxon>
        <taxon>Theropoda</taxon>
        <taxon>Coelurosauria</taxon>
        <taxon>Aves</taxon>
        <taxon>Neognathae</taxon>
        <taxon>Neoaves</taxon>
        <taxon>Telluraves</taxon>
        <taxon>Australaves</taxon>
        <taxon>Passeriformes</taxon>
        <taxon>Sylvioidea</taxon>
        <taxon>Hirundinidae</taxon>
        <taxon>Hirundo</taxon>
    </lineage>
</organism>
<comment type="caution">
    <text evidence="1">The sequence shown here is derived from an EMBL/GenBank/DDBJ whole genome shotgun (WGS) entry which is preliminary data.</text>
</comment>
<evidence type="ECO:0000313" key="1">
    <source>
        <dbReference type="EMBL" id="RMB93695.1"/>
    </source>
</evidence>
<keyword evidence="2" id="KW-1185">Reference proteome</keyword>
<sequence>MMTQEDPLYDQEWIIPFTVLLRDALPLEDHPMEVWQLSHYYEFERKLWVNSVSLPLDIASCTFSKAFSASGLKPCSNQCIDCQTKHMGKHVIIRGAHQDIIHVVVDDGLSRGCADRRQQGGHIPLADNRDSVEEKVLQQRHANGYLGIWNRRAAGLKTSSNYGIIDGILELELVL</sequence>
<protein>
    <submittedName>
        <fullName evidence="1">Uncharacterized protein</fullName>
    </submittedName>
</protein>